<dbReference type="AlphaFoldDB" id="A0A0N4ZXQ0"/>
<accession>A0A0N4ZXQ0</accession>
<evidence type="ECO:0000313" key="2">
    <source>
        <dbReference type="WBParaSite" id="PTRK_0001350300.1"/>
    </source>
</evidence>
<keyword evidence="1" id="KW-1185">Reference proteome</keyword>
<protein>
    <submittedName>
        <fullName evidence="2">Astacin domain-containing protein</fullName>
    </submittedName>
</protein>
<organism evidence="1 2">
    <name type="scientific">Parastrongyloides trichosuri</name>
    <name type="common">Possum-specific nematode worm</name>
    <dbReference type="NCBI Taxonomy" id="131310"/>
    <lineage>
        <taxon>Eukaryota</taxon>
        <taxon>Metazoa</taxon>
        <taxon>Ecdysozoa</taxon>
        <taxon>Nematoda</taxon>
        <taxon>Chromadorea</taxon>
        <taxon>Rhabditida</taxon>
        <taxon>Tylenchina</taxon>
        <taxon>Panagrolaimomorpha</taxon>
        <taxon>Strongyloidoidea</taxon>
        <taxon>Strongyloididae</taxon>
        <taxon>Parastrongyloides</taxon>
    </lineage>
</organism>
<proteinExistence type="predicted"/>
<reference evidence="2" key="1">
    <citation type="submission" date="2017-02" db="UniProtKB">
        <authorList>
            <consortium name="WormBaseParasite"/>
        </authorList>
    </citation>
    <scope>IDENTIFICATION</scope>
</reference>
<sequence>MRSNDTDSLHESRPGYNYKAHILVQIPQPHRSSAYISLPHMYGYSFVPGLNWTPPQTPIQIYQTPTHFFQAPTHMIETTYELNRMLHNLIQNYESAESAHPTEKYRVSKQDSEPATSKYQSFWPADTYGSKNIVARKYTPEPTEHAIISNFLYSPRTSDLHFIINRSITMYIGSPKNTYDFNYAEAYFRYRTILFNSVRQALNYQMILHTHGESSAMTIYKKTTFRNSYRTPKRTVG</sequence>
<name>A0A0N4ZXQ0_PARTI</name>
<dbReference type="WBParaSite" id="PTRK_0001350300.1">
    <property type="protein sequence ID" value="PTRK_0001350300.1"/>
    <property type="gene ID" value="PTRK_0001350300"/>
</dbReference>
<evidence type="ECO:0000313" key="1">
    <source>
        <dbReference type="Proteomes" id="UP000038045"/>
    </source>
</evidence>
<dbReference type="Proteomes" id="UP000038045">
    <property type="component" value="Unplaced"/>
</dbReference>